<feature type="compositionally biased region" description="Pro residues" evidence="12">
    <location>
        <begin position="102"/>
        <end position="126"/>
    </location>
</feature>
<evidence type="ECO:0000256" key="2">
    <source>
        <dbReference type="ARBA" id="ARBA00008398"/>
    </source>
</evidence>
<dbReference type="InterPro" id="IPR003593">
    <property type="entry name" value="AAA+_ATPase"/>
</dbReference>
<accession>A0A267F9Y6</accession>
<evidence type="ECO:0000256" key="8">
    <source>
        <dbReference type="ARBA" id="ARBA00022842"/>
    </source>
</evidence>
<evidence type="ECO:0000256" key="6">
    <source>
        <dbReference type="ARBA" id="ARBA00022741"/>
    </source>
</evidence>
<keyword evidence="5" id="KW-0479">Metal-binding</keyword>
<dbReference type="GO" id="GO:0016887">
    <property type="term" value="F:ATP hydrolysis activity"/>
    <property type="evidence" value="ECO:0007669"/>
    <property type="project" value="InterPro"/>
</dbReference>
<dbReference type="SUPFAM" id="SSF52540">
    <property type="entry name" value="P-loop containing nucleoside triphosphate hydrolases"/>
    <property type="match status" value="1"/>
</dbReference>
<dbReference type="SMART" id="SM00382">
    <property type="entry name" value="AAA"/>
    <property type="match status" value="1"/>
</dbReference>
<dbReference type="Pfam" id="PF22606">
    <property type="entry name" value="Cdc6-ORC-like_ATPase_lid"/>
    <property type="match status" value="1"/>
</dbReference>
<feature type="region of interest" description="Disordered" evidence="12">
    <location>
        <begin position="235"/>
        <end position="287"/>
    </location>
</feature>
<dbReference type="Gene3D" id="3.40.50.300">
    <property type="entry name" value="P-loop containing nucleotide triphosphate hydrolases"/>
    <property type="match status" value="1"/>
</dbReference>
<dbReference type="GO" id="GO:0033314">
    <property type="term" value="P:mitotic DNA replication checkpoint signaling"/>
    <property type="evidence" value="ECO:0007669"/>
    <property type="project" value="TreeGrafter"/>
</dbReference>
<evidence type="ECO:0000256" key="12">
    <source>
        <dbReference type="SAM" id="MobiDB-lite"/>
    </source>
</evidence>
<keyword evidence="10 11" id="KW-0539">Nucleus</keyword>
<keyword evidence="15" id="KW-1185">Reference proteome</keyword>
<evidence type="ECO:0000256" key="11">
    <source>
        <dbReference type="RuleBase" id="RU365058"/>
    </source>
</evidence>
<dbReference type="GO" id="GO:0003688">
    <property type="term" value="F:DNA replication origin binding"/>
    <property type="evidence" value="ECO:0007669"/>
    <property type="project" value="TreeGrafter"/>
</dbReference>
<comment type="caution">
    <text evidence="14">The sequence shown here is derived from an EMBL/GenBank/DDBJ whole genome shotgun (WGS) entry which is preliminary data.</text>
</comment>
<dbReference type="InterPro" id="IPR027417">
    <property type="entry name" value="P-loop_NTPase"/>
</dbReference>
<dbReference type="PANTHER" id="PTHR10763">
    <property type="entry name" value="CELL DIVISION CONTROL PROTEIN 6-RELATED"/>
    <property type="match status" value="1"/>
</dbReference>
<dbReference type="GO" id="GO:0046872">
    <property type="term" value="F:metal ion binding"/>
    <property type="evidence" value="ECO:0007669"/>
    <property type="project" value="UniProtKB-KW"/>
</dbReference>
<keyword evidence="7 11" id="KW-0067">ATP-binding</keyword>
<dbReference type="Pfam" id="PF00004">
    <property type="entry name" value="AAA"/>
    <property type="match status" value="1"/>
</dbReference>
<evidence type="ECO:0000256" key="3">
    <source>
        <dbReference type="ARBA" id="ARBA00019081"/>
    </source>
</evidence>
<evidence type="ECO:0000256" key="1">
    <source>
        <dbReference type="ARBA" id="ARBA00004123"/>
    </source>
</evidence>
<evidence type="ECO:0000256" key="7">
    <source>
        <dbReference type="ARBA" id="ARBA00022840"/>
    </source>
</evidence>
<evidence type="ECO:0000313" key="14">
    <source>
        <dbReference type="EMBL" id="PAA70611.1"/>
    </source>
</evidence>
<feature type="compositionally biased region" description="Pro residues" evidence="12">
    <location>
        <begin position="1"/>
        <end position="12"/>
    </location>
</feature>
<sequence length="677" mass="74713">PELMDPPPPPPRGQQRRLSVRRSVSAPKPQTSVLQPSNLQNQPNLDESISASGTPAKQPCRRSTRMSAANASISISHILSHDFNRLSLNPNGRRSQQRTPRKPPPLKCPLPPSPELTPPPVPPMPPKSTVGASDTPRRSVARKTPGFYAEQPTSPRPLHQAATDLDDDPDVDEDFEPSESSDEDDDEDVDEGSDDSEDSDETDDDIDGEEDLDDLEDDVASVDSMADVTLAGDLLARDGSPCGKSREAGRRMSRASPLPASPLLRDSDIRLPNRRGAGNRRSTAPIDEARQRLQAREAPRILPCRHDEFQAVFSFVESRLRQEGGCGGCLFISGVPGTGKTATVMEVLRQVADMPDLPPFDTVLVNGMKVTEPKRVYSAIVRQLHKVRAPWQAALRRLKSEFNSARGRPCVLLVDELDMLCNRRQDVLYNLFEWPQNPNSRLIVLAIANTMDLPERVLVHRVASRLGLSRLVFQAYSHDQLMEIVRSRISKLHIFEDKAVEMAARKVAAVSGDARRALDLCSRSCDLAEQEFGPQQMQRMNLQVGMKHVNAAIAEMFAGPVITAVANQLSEYERLTLRACLSQRLESGRDENPVGRVWRSVLNIARSEGLEAPSWPALCVCLGCLHAMRLLLWDGGHRGLAGRVIINCSPQDVQLGLGELKQTPKPPAEQQLPRLAD</sequence>
<proteinExistence type="inferred from homology"/>
<gene>
    <name evidence="14" type="ORF">BOX15_Mlig027593g2</name>
</gene>
<dbReference type="Gene3D" id="1.10.8.60">
    <property type="match status" value="1"/>
</dbReference>
<feature type="domain" description="AAA+ ATPase" evidence="13">
    <location>
        <begin position="326"/>
        <end position="472"/>
    </location>
</feature>
<feature type="region of interest" description="Disordered" evidence="12">
    <location>
        <begin position="84"/>
        <end position="211"/>
    </location>
</feature>
<dbReference type="GO" id="GO:0005524">
    <property type="term" value="F:ATP binding"/>
    <property type="evidence" value="ECO:0007669"/>
    <property type="project" value="UniProtKB-KW"/>
</dbReference>
<dbReference type="STRING" id="282301.A0A267F9Y6"/>
<dbReference type="InterPro" id="IPR050311">
    <property type="entry name" value="ORC1/CDC6"/>
</dbReference>
<feature type="non-terminal residue" evidence="14">
    <location>
        <position position="1"/>
    </location>
</feature>
<feature type="region of interest" description="Disordered" evidence="12">
    <location>
        <begin position="1"/>
        <end position="69"/>
    </location>
</feature>
<evidence type="ECO:0000256" key="9">
    <source>
        <dbReference type="ARBA" id="ARBA00023125"/>
    </source>
</evidence>
<evidence type="ECO:0000313" key="15">
    <source>
        <dbReference type="Proteomes" id="UP000215902"/>
    </source>
</evidence>
<comment type="similarity">
    <text evidence="2 11">Belongs to the ORC1 family.</text>
</comment>
<name>A0A267F9Y6_9PLAT</name>
<reference evidence="14 15" key="1">
    <citation type="submission" date="2017-06" db="EMBL/GenBank/DDBJ databases">
        <title>A platform for efficient transgenesis in Macrostomum lignano, a flatworm model organism for stem cell research.</title>
        <authorList>
            <person name="Berezikov E."/>
        </authorList>
    </citation>
    <scope>NUCLEOTIDE SEQUENCE [LARGE SCALE GENOMIC DNA]</scope>
    <source>
        <strain evidence="14">DV1</strain>
        <tissue evidence="14">Whole organism</tissue>
    </source>
</reference>
<dbReference type="Proteomes" id="UP000215902">
    <property type="component" value="Unassembled WGS sequence"/>
</dbReference>
<comment type="function">
    <text evidence="11">Component of the origin recognition complex (ORC) that binds origins of replication. DNA-binding is ATP-dependent, however specific DNA sequences that define origins of replication have not been identified so far. ORC is required to assemble the pre-replication complex necessary to initiate DNA replication.</text>
</comment>
<dbReference type="FunFam" id="3.40.50.300:FF:000199">
    <property type="entry name" value="Origin recognition complex subunit 1"/>
    <property type="match status" value="1"/>
</dbReference>
<comment type="subunit">
    <text evidence="11">ORC is composed of six subunits.</text>
</comment>
<keyword evidence="4 11" id="KW-0235">DNA replication</keyword>
<dbReference type="GO" id="GO:0006270">
    <property type="term" value="P:DNA replication initiation"/>
    <property type="evidence" value="ECO:0007669"/>
    <property type="project" value="TreeGrafter"/>
</dbReference>
<dbReference type="InterPro" id="IPR054425">
    <property type="entry name" value="Cdc6_ORC1-like_ATPase_lid"/>
</dbReference>
<keyword evidence="6 11" id="KW-0547">Nucleotide-binding</keyword>
<protein>
    <recommendedName>
        <fullName evidence="3 11">Origin recognition complex subunit 1</fullName>
    </recommendedName>
</protein>
<comment type="subcellular location">
    <subcellularLocation>
        <location evidence="1 11">Nucleus</location>
    </subcellularLocation>
</comment>
<dbReference type="PANTHER" id="PTHR10763:SF23">
    <property type="entry name" value="ORIGIN RECOGNITION COMPLEX SUBUNIT 1"/>
    <property type="match status" value="1"/>
</dbReference>
<dbReference type="OrthoDB" id="1926878at2759"/>
<keyword evidence="9 11" id="KW-0238">DNA-binding</keyword>
<feature type="compositionally biased region" description="Acidic residues" evidence="12">
    <location>
        <begin position="164"/>
        <end position="211"/>
    </location>
</feature>
<organism evidence="14 15">
    <name type="scientific">Macrostomum lignano</name>
    <dbReference type="NCBI Taxonomy" id="282301"/>
    <lineage>
        <taxon>Eukaryota</taxon>
        <taxon>Metazoa</taxon>
        <taxon>Spiralia</taxon>
        <taxon>Lophotrochozoa</taxon>
        <taxon>Platyhelminthes</taxon>
        <taxon>Rhabditophora</taxon>
        <taxon>Macrostomorpha</taxon>
        <taxon>Macrostomida</taxon>
        <taxon>Macrostomidae</taxon>
        <taxon>Macrostomum</taxon>
    </lineage>
</organism>
<feature type="region of interest" description="Disordered" evidence="12">
    <location>
        <begin position="658"/>
        <end position="677"/>
    </location>
</feature>
<dbReference type="GO" id="GO:0005664">
    <property type="term" value="C:nuclear origin of replication recognition complex"/>
    <property type="evidence" value="ECO:0007669"/>
    <property type="project" value="TreeGrafter"/>
</dbReference>
<evidence type="ECO:0000256" key="4">
    <source>
        <dbReference type="ARBA" id="ARBA00022705"/>
    </source>
</evidence>
<evidence type="ECO:0000256" key="5">
    <source>
        <dbReference type="ARBA" id="ARBA00022723"/>
    </source>
</evidence>
<evidence type="ECO:0000256" key="10">
    <source>
        <dbReference type="ARBA" id="ARBA00023242"/>
    </source>
</evidence>
<evidence type="ECO:0000259" key="13">
    <source>
        <dbReference type="SMART" id="SM00382"/>
    </source>
</evidence>
<keyword evidence="8" id="KW-0460">Magnesium</keyword>
<dbReference type="EMBL" id="NIVC01001222">
    <property type="protein sequence ID" value="PAA70611.1"/>
    <property type="molecule type" value="Genomic_DNA"/>
</dbReference>
<dbReference type="AlphaFoldDB" id="A0A267F9Y6"/>
<feature type="compositionally biased region" description="Polar residues" evidence="12">
    <location>
        <begin position="28"/>
        <end position="55"/>
    </location>
</feature>
<dbReference type="InterPro" id="IPR003959">
    <property type="entry name" value="ATPase_AAA_core"/>
</dbReference>
<dbReference type="CDD" id="cd00009">
    <property type="entry name" value="AAA"/>
    <property type="match status" value="1"/>
</dbReference>